<dbReference type="EMBL" id="JAUSQU010000001">
    <property type="protein sequence ID" value="MDP9847285.1"/>
    <property type="molecule type" value="Genomic_DNA"/>
</dbReference>
<accession>A0ABT9QKL9</accession>
<evidence type="ECO:0008006" key="4">
    <source>
        <dbReference type="Google" id="ProtNLM"/>
    </source>
</evidence>
<dbReference type="InterPro" id="IPR011047">
    <property type="entry name" value="Quinoprotein_ADH-like_sf"/>
</dbReference>
<dbReference type="InterPro" id="IPR013431">
    <property type="entry name" value="Delta_60_rpt"/>
</dbReference>
<dbReference type="RefSeq" id="WP_307564392.1">
    <property type="nucleotide sequence ID" value="NZ_JAUSQU010000001.1"/>
</dbReference>
<evidence type="ECO:0000313" key="3">
    <source>
        <dbReference type="Proteomes" id="UP001225356"/>
    </source>
</evidence>
<keyword evidence="1" id="KW-0732">Signal</keyword>
<evidence type="ECO:0000313" key="2">
    <source>
        <dbReference type="EMBL" id="MDP9847285.1"/>
    </source>
</evidence>
<keyword evidence="3" id="KW-1185">Reference proteome</keyword>
<proteinExistence type="predicted"/>
<protein>
    <recommendedName>
        <fullName evidence="4">PQQ-like domain-containing protein</fullName>
    </recommendedName>
</protein>
<organism evidence="2 3">
    <name type="scientific">Streptosporangium lutulentum</name>
    <dbReference type="NCBI Taxonomy" id="1461250"/>
    <lineage>
        <taxon>Bacteria</taxon>
        <taxon>Bacillati</taxon>
        <taxon>Actinomycetota</taxon>
        <taxon>Actinomycetes</taxon>
        <taxon>Streptosporangiales</taxon>
        <taxon>Streptosporangiaceae</taxon>
        <taxon>Streptosporangium</taxon>
    </lineage>
</organism>
<reference evidence="2 3" key="1">
    <citation type="submission" date="2023-07" db="EMBL/GenBank/DDBJ databases">
        <title>Sequencing the genomes of 1000 actinobacteria strains.</title>
        <authorList>
            <person name="Klenk H.-P."/>
        </authorList>
    </citation>
    <scope>NUCLEOTIDE SEQUENCE [LARGE SCALE GENOMIC DNA]</scope>
    <source>
        <strain evidence="2 3">DSM 46740</strain>
    </source>
</reference>
<feature type="signal peptide" evidence="1">
    <location>
        <begin position="1"/>
        <end position="23"/>
    </location>
</feature>
<evidence type="ECO:0000256" key="1">
    <source>
        <dbReference type="SAM" id="SignalP"/>
    </source>
</evidence>
<comment type="caution">
    <text evidence="2">The sequence shown here is derived from an EMBL/GenBank/DDBJ whole genome shotgun (WGS) entry which is preliminary data.</text>
</comment>
<dbReference type="Proteomes" id="UP001225356">
    <property type="component" value="Unassembled WGS sequence"/>
</dbReference>
<gene>
    <name evidence="2" type="ORF">J2853_006496</name>
</gene>
<dbReference type="SUPFAM" id="SSF50998">
    <property type="entry name" value="Quinoprotein alcohol dehydrogenase-like"/>
    <property type="match status" value="1"/>
</dbReference>
<sequence length="421" mass="43259">MFARTTSVLATAILLVPTGIAAAGTVRHGGVVSADPVNTTPHVLDGIVNAIALVGNTVVVGGSFGKVRDAGSATVLERGNIFAYDLATGRILPGFKPGLDRPVQALAAGGGGTVYAGGAFKTIDDAQAPRLAWLRLSDGSRVRGFDARIQGGTVTSLAGRGGHLYVGGDFTRAGGASRTALARLNAATGAVDPGFAIRPGAPRGSRTKVYAMSLTTNRLAVDGDFTTLDGLSRPQLGLIDVAASPAKVDGWRTDAYAGKCMDDFPSYVRGLDFAPDGSYLAVVTTGGPVTGPKMCDTTARFETRGSGKVDPTWVNHTGGDSLYAVAATGAAVYVGGHQRWLNNPRGRDSAGPGAVERPGIGAIHPRTGKALAWNPTRDRGIGVKAFLAHRGGLLVGSDTTHLGHEYHARVGMFPLPITPDS</sequence>
<dbReference type="Pfam" id="PF17164">
    <property type="entry name" value="DUF5122"/>
    <property type="match status" value="1"/>
</dbReference>
<name>A0ABT9QKL9_9ACTN</name>
<feature type="chain" id="PRO_5047493201" description="PQQ-like domain-containing protein" evidence="1">
    <location>
        <begin position="24"/>
        <end position="421"/>
    </location>
</feature>